<dbReference type="Gene3D" id="3.40.50.720">
    <property type="entry name" value="NAD(P)-binding Rossmann-like Domain"/>
    <property type="match status" value="1"/>
</dbReference>
<dbReference type="RefSeq" id="WP_131170782.1">
    <property type="nucleotide sequence ID" value="NZ_FXTL01000001.1"/>
</dbReference>
<evidence type="ECO:0000256" key="4">
    <source>
        <dbReference type="PIRSR" id="PIRSR000103-1"/>
    </source>
</evidence>
<feature type="domain" description="6-phosphogluconate dehydrogenase NADP-binding" evidence="5">
    <location>
        <begin position="2"/>
        <end position="170"/>
    </location>
</feature>
<dbReference type="InterPro" id="IPR013328">
    <property type="entry name" value="6PGD_dom2"/>
</dbReference>
<dbReference type="PANTHER" id="PTHR43060">
    <property type="entry name" value="3-HYDROXYISOBUTYRATE DEHYDROGENASE-LIKE 1, MITOCHONDRIAL-RELATED"/>
    <property type="match status" value="1"/>
</dbReference>
<proteinExistence type="inferred from homology"/>
<protein>
    <submittedName>
        <fullName evidence="7">NAD(P)-dependent oxidoreductase</fullName>
    </submittedName>
</protein>
<dbReference type="InterPro" id="IPR006115">
    <property type="entry name" value="6PGDH_NADP-bd"/>
</dbReference>
<dbReference type="OrthoDB" id="3185659at2"/>
<comment type="similarity">
    <text evidence="1">Belongs to the HIBADH-related family.</text>
</comment>
<feature type="domain" description="3-hydroxyisobutyrate dehydrogenase-like NAD-binding" evidence="6">
    <location>
        <begin position="173"/>
        <end position="293"/>
    </location>
</feature>
<dbReference type="InterPro" id="IPR002204">
    <property type="entry name" value="3-OH-isobutyrate_DH-rel_CS"/>
</dbReference>
<dbReference type="InterPro" id="IPR036291">
    <property type="entry name" value="NAD(P)-bd_dom_sf"/>
</dbReference>
<dbReference type="SUPFAM" id="SSF48179">
    <property type="entry name" value="6-phosphogluconate dehydrogenase C-terminal domain-like"/>
    <property type="match status" value="1"/>
</dbReference>
<dbReference type="Gene3D" id="1.10.1040.10">
    <property type="entry name" value="N-(1-d-carboxylethyl)-l-norvaline Dehydrogenase, domain 2"/>
    <property type="match status" value="1"/>
</dbReference>
<dbReference type="GO" id="GO:0051287">
    <property type="term" value="F:NAD binding"/>
    <property type="evidence" value="ECO:0007669"/>
    <property type="project" value="InterPro"/>
</dbReference>
<evidence type="ECO:0000313" key="7">
    <source>
        <dbReference type="EMBL" id="TBT96370.1"/>
    </source>
</evidence>
<dbReference type="Proteomes" id="UP000291933">
    <property type="component" value="Unassembled WGS sequence"/>
</dbReference>
<gene>
    <name evidence="7" type="ORF">ET996_01565</name>
</gene>
<comment type="caution">
    <text evidence="7">The sequence shown here is derived from an EMBL/GenBank/DDBJ whole genome shotgun (WGS) entry which is preliminary data.</text>
</comment>
<accession>A0A4Q9KQM3</accession>
<dbReference type="SUPFAM" id="SSF51735">
    <property type="entry name" value="NAD(P)-binding Rossmann-fold domains"/>
    <property type="match status" value="1"/>
</dbReference>
<keyword evidence="3" id="KW-0520">NAD</keyword>
<dbReference type="InterPro" id="IPR015815">
    <property type="entry name" value="HIBADH-related"/>
</dbReference>
<dbReference type="EMBL" id="SDMR01000001">
    <property type="protein sequence ID" value="TBT96370.1"/>
    <property type="molecule type" value="Genomic_DNA"/>
</dbReference>
<dbReference type="GO" id="GO:0016054">
    <property type="term" value="P:organic acid catabolic process"/>
    <property type="evidence" value="ECO:0007669"/>
    <property type="project" value="UniProtKB-ARBA"/>
</dbReference>
<dbReference type="PROSITE" id="PS00895">
    <property type="entry name" value="3_HYDROXYISOBUT_DH"/>
    <property type="match status" value="1"/>
</dbReference>
<dbReference type="InterPro" id="IPR008927">
    <property type="entry name" value="6-PGluconate_DH-like_C_sf"/>
</dbReference>
<dbReference type="GO" id="GO:0016491">
    <property type="term" value="F:oxidoreductase activity"/>
    <property type="evidence" value="ECO:0007669"/>
    <property type="project" value="UniProtKB-KW"/>
</dbReference>
<evidence type="ECO:0000256" key="1">
    <source>
        <dbReference type="ARBA" id="ARBA00009080"/>
    </source>
</evidence>
<organism evidence="7 8">
    <name type="scientific">Propioniciclava tarda</name>
    <dbReference type="NCBI Taxonomy" id="433330"/>
    <lineage>
        <taxon>Bacteria</taxon>
        <taxon>Bacillati</taxon>
        <taxon>Actinomycetota</taxon>
        <taxon>Actinomycetes</taxon>
        <taxon>Propionibacteriales</taxon>
        <taxon>Propionibacteriaceae</taxon>
        <taxon>Propioniciclava</taxon>
    </lineage>
</organism>
<evidence type="ECO:0000259" key="6">
    <source>
        <dbReference type="Pfam" id="PF14833"/>
    </source>
</evidence>
<dbReference type="Pfam" id="PF14833">
    <property type="entry name" value="NAD_binding_11"/>
    <property type="match status" value="1"/>
</dbReference>
<evidence type="ECO:0000256" key="2">
    <source>
        <dbReference type="ARBA" id="ARBA00023002"/>
    </source>
</evidence>
<evidence type="ECO:0000256" key="3">
    <source>
        <dbReference type="ARBA" id="ARBA00023027"/>
    </source>
</evidence>
<keyword evidence="2" id="KW-0560">Oxidoreductase</keyword>
<reference evidence="7 8" key="1">
    <citation type="submission" date="2019-01" db="EMBL/GenBank/DDBJ databases">
        <title>Lactibacter flavus gen. nov., sp. nov., a novel bacterium of the family Propionibacteriaceae isolated from raw milk and dairy products.</title>
        <authorList>
            <person name="Huptas C."/>
            <person name="Wenning M."/>
            <person name="Breitenwieser F."/>
            <person name="Doll E."/>
            <person name="Von Neubeck M."/>
            <person name="Busse H.-J."/>
            <person name="Scherer S."/>
        </authorList>
    </citation>
    <scope>NUCLEOTIDE SEQUENCE [LARGE SCALE GENOMIC DNA]</scope>
    <source>
        <strain evidence="8">DSM 22130 / JCM 15804 / WR061</strain>
    </source>
</reference>
<evidence type="ECO:0000313" key="8">
    <source>
        <dbReference type="Proteomes" id="UP000291933"/>
    </source>
</evidence>
<feature type="active site" evidence="4">
    <location>
        <position position="179"/>
    </location>
</feature>
<dbReference type="PANTHER" id="PTHR43060:SF15">
    <property type="entry name" value="3-HYDROXYISOBUTYRATE DEHYDROGENASE-LIKE 1, MITOCHONDRIAL-RELATED"/>
    <property type="match status" value="1"/>
</dbReference>
<name>A0A4Q9KQM3_PROTD</name>
<evidence type="ECO:0000259" key="5">
    <source>
        <dbReference type="Pfam" id="PF03446"/>
    </source>
</evidence>
<dbReference type="GO" id="GO:0050661">
    <property type="term" value="F:NADP binding"/>
    <property type="evidence" value="ECO:0007669"/>
    <property type="project" value="InterPro"/>
</dbReference>
<dbReference type="Pfam" id="PF03446">
    <property type="entry name" value="NAD_binding_2"/>
    <property type="match status" value="1"/>
</dbReference>
<dbReference type="AlphaFoldDB" id="A0A4Q9KQM3"/>
<keyword evidence="8" id="KW-1185">Reference proteome</keyword>
<sequence>MRVAFLGLGRMGSGMAGRLLAAGHDLSVWNRTPSRTDLLVALGATAAATPREAAGGADAVVAMLADDHASRRAWLGADPGGESHADGVLDATPNPGALAIECSTLSHGWVSELTGRATAAGWRYLDCPVTGLPDAAASGRLTLLVGADATDLDAARPILEPLSDKVIHFGAPGAGTAYKLIVNLLGAIQIGSAAEALALAERAGLDLAQVVDALSTSQAASPQVVRTIRRMLADDADAEVTFSGRLRRKDAAYALDLARAIGGRTPFADVSLAGLDALLAAGRGDANETAIIEIARRAPEEHR</sequence>
<dbReference type="PIRSF" id="PIRSF000103">
    <property type="entry name" value="HIBADH"/>
    <property type="match status" value="1"/>
</dbReference>
<dbReference type="InterPro" id="IPR029154">
    <property type="entry name" value="HIBADH-like_NADP-bd"/>
</dbReference>